<evidence type="ECO:0000256" key="1">
    <source>
        <dbReference type="ARBA" id="ARBA00007613"/>
    </source>
</evidence>
<evidence type="ECO:0000313" key="5">
    <source>
        <dbReference type="Proteomes" id="UP000284605"/>
    </source>
</evidence>
<sequence length="484" mass="49893">MTGRISRNMSTLRPFAAALVATLALSACGYKKTPPPAVVAAPPAWDAPVPVGTADVWPALDWWKGFGSAELDRLVADAKASNTDMAAAAARVTQAQAQLRIAGASLLPSLSFSGSGTTRRAGSGASTSGSATGSSNTAGGWNDTYAASLSASYEVDFWGANAAGEAAAAASLAASRFDQETVALTVTTGVATTYLQVLSLRDRLAVARSNLAIAEDVMGLVEARVNAGAGSDLDLAQQRTVVAQRRGAIPPLEQQAREQLTALAILLGKVPSGFQVAATSLASVGVPKVTAGLPSALLERRPDIKTAEARLSAADANIAVARAAFFPQVTLSASMALQQAAFGDLFSLSGAAYSLAASLVQTIFDGGQRAAQYDLSEAQQVELVQSYRAVILTALRDVEVALGSVDSLERQRVFQDDQVAQARRALELAQIQYRAGSGDLLSVLTAQQSLYAAVDAQAQIKLSALQAVVGLYKALGGGWQAGPQ</sequence>
<dbReference type="SUPFAM" id="SSF56954">
    <property type="entry name" value="Outer membrane efflux proteins (OEP)"/>
    <property type="match status" value="1"/>
</dbReference>
<gene>
    <name evidence="4" type="ORF">D3874_26445</name>
</gene>
<dbReference type="PANTHER" id="PTHR30203:SF33">
    <property type="entry name" value="BLR4455 PROTEIN"/>
    <property type="match status" value="1"/>
</dbReference>
<dbReference type="GO" id="GO:0015562">
    <property type="term" value="F:efflux transmembrane transporter activity"/>
    <property type="evidence" value="ECO:0007669"/>
    <property type="project" value="InterPro"/>
</dbReference>
<dbReference type="EMBL" id="QYUK01000016">
    <property type="protein sequence ID" value="RJF80648.1"/>
    <property type="molecule type" value="Genomic_DNA"/>
</dbReference>
<dbReference type="Gene3D" id="1.20.1600.10">
    <property type="entry name" value="Outer membrane efflux proteins (OEP)"/>
    <property type="match status" value="1"/>
</dbReference>
<evidence type="ECO:0000256" key="2">
    <source>
        <dbReference type="RuleBase" id="RU362097"/>
    </source>
</evidence>
<dbReference type="AlphaFoldDB" id="A0A418VU12"/>
<keyword evidence="2" id="KW-0472">Membrane</keyword>
<dbReference type="NCBIfam" id="TIGR01845">
    <property type="entry name" value="outer_NodT"/>
    <property type="match status" value="1"/>
</dbReference>
<evidence type="ECO:0000256" key="3">
    <source>
        <dbReference type="SAM" id="MobiDB-lite"/>
    </source>
</evidence>
<keyword evidence="2" id="KW-0812">Transmembrane</keyword>
<dbReference type="Gene3D" id="2.20.200.10">
    <property type="entry name" value="Outer membrane efflux proteins (OEP)"/>
    <property type="match status" value="1"/>
</dbReference>
<dbReference type="InterPro" id="IPR010131">
    <property type="entry name" value="MdtP/NodT-like"/>
</dbReference>
<dbReference type="Proteomes" id="UP000284605">
    <property type="component" value="Unassembled WGS sequence"/>
</dbReference>
<proteinExistence type="inferred from homology"/>
<feature type="region of interest" description="Disordered" evidence="3">
    <location>
        <begin position="118"/>
        <end position="137"/>
    </location>
</feature>
<keyword evidence="2" id="KW-0449">Lipoprotein</keyword>
<feature type="chain" id="PRO_5018822049" evidence="2">
    <location>
        <begin position="27"/>
        <end position="484"/>
    </location>
</feature>
<comment type="similarity">
    <text evidence="1 2">Belongs to the outer membrane factor (OMF) (TC 1.B.17) family.</text>
</comment>
<organism evidence="4 5">
    <name type="scientific">Oleomonas cavernae</name>
    <dbReference type="NCBI Taxonomy" id="2320859"/>
    <lineage>
        <taxon>Bacteria</taxon>
        <taxon>Pseudomonadati</taxon>
        <taxon>Pseudomonadota</taxon>
        <taxon>Alphaproteobacteria</taxon>
        <taxon>Acetobacterales</taxon>
        <taxon>Acetobacteraceae</taxon>
        <taxon>Oleomonas</taxon>
    </lineage>
</organism>
<keyword evidence="2" id="KW-0732">Signal</keyword>
<comment type="subcellular location">
    <subcellularLocation>
        <location evidence="2">Cell membrane</location>
        <topology evidence="2">Lipid-anchor</topology>
    </subcellularLocation>
</comment>
<comment type="caution">
    <text evidence="4">The sequence shown here is derived from an EMBL/GenBank/DDBJ whole genome shotgun (WGS) entry which is preliminary data.</text>
</comment>
<keyword evidence="5" id="KW-1185">Reference proteome</keyword>
<dbReference type="PANTHER" id="PTHR30203">
    <property type="entry name" value="OUTER MEMBRANE CATION EFFLUX PROTEIN"/>
    <property type="match status" value="1"/>
</dbReference>
<name>A0A418VU12_9PROT</name>
<dbReference type="InterPro" id="IPR003423">
    <property type="entry name" value="OMP_efflux"/>
</dbReference>
<dbReference type="GO" id="GO:0005886">
    <property type="term" value="C:plasma membrane"/>
    <property type="evidence" value="ECO:0007669"/>
    <property type="project" value="UniProtKB-SubCell"/>
</dbReference>
<dbReference type="Pfam" id="PF02321">
    <property type="entry name" value="OEP"/>
    <property type="match status" value="2"/>
</dbReference>
<keyword evidence="2" id="KW-1134">Transmembrane beta strand</keyword>
<keyword evidence="2" id="KW-0564">Palmitate</keyword>
<dbReference type="PROSITE" id="PS51257">
    <property type="entry name" value="PROKAR_LIPOPROTEIN"/>
    <property type="match status" value="1"/>
</dbReference>
<feature type="signal peptide" evidence="2">
    <location>
        <begin position="1"/>
        <end position="26"/>
    </location>
</feature>
<protein>
    <submittedName>
        <fullName evidence="4">Efflux transporter outer membrane subunit</fullName>
    </submittedName>
</protein>
<evidence type="ECO:0000313" key="4">
    <source>
        <dbReference type="EMBL" id="RJF80648.1"/>
    </source>
</evidence>
<reference evidence="4 5" key="1">
    <citation type="submission" date="2018-09" db="EMBL/GenBank/DDBJ databases">
        <authorList>
            <person name="Zhu H."/>
        </authorList>
    </citation>
    <scope>NUCLEOTIDE SEQUENCE [LARGE SCALE GENOMIC DNA]</scope>
    <source>
        <strain evidence="4 5">K1W22B-8</strain>
    </source>
</reference>
<accession>A0A418VU12</accession>